<keyword evidence="7 9" id="KW-1133">Transmembrane helix</keyword>
<dbReference type="EMBL" id="CP019697">
    <property type="protein sequence ID" value="AQS51088.1"/>
    <property type="molecule type" value="Genomic_DNA"/>
</dbReference>
<evidence type="ECO:0000313" key="10">
    <source>
        <dbReference type="EMBL" id="AQS51088.1"/>
    </source>
</evidence>
<dbReference type="AlphaFoldDB" id="A0A1U9JZ81"/>
<evidence type="ECO:0000313" key="11">
    <source>
        <dbReference type="Proteomes" id="UP000189369"/>
    </source>
</evidence>
<feature type="transmembrane region" description="Helical" evidence="9">
    <location>
        <begin position="106"/>
        <end position="126"/>
    </location>
</feature>
<feature type="transmembrane region" description="Helical" evidence="9">
    <location>
        <begin position="308"/>
        <end position="329"/>
    </location>
</feature>
<accession>A0A1U9JZ81</accession>
<evidence type="ECO:0000256" key="7">
    <source>
        <dbReference type="ARBA" id="ARBA00022989"/>
    </source>
</evidence>
<dbReference type="OrthoDB" id="9778062at2"/>
<dbReference type="STRING" id="643674.PAEH1_04995"/>
<keyword evidence="5" id="KW-0997">Cell inner membrane</keyword>
<dbReference type="PANTHER" id="PTHR33529:SF7">
    <property type="entry name" value="LIPOPOLYSACCHARIDE EXPORT SYSTEM PERMEASE PROTEIN LPTF"/>
    <property type="match status" value="1"/>
</dbReference>
<gene>
    <name evidence="10" type="ORF">PAEH1_04995</name>
</gene>
<keyword evidence="4" id="KW-1003">Cell membrane</keyword>
<feature type="transmembrane region" description="Helical" evidence="9">
    <location>
        <begin position="275"/>
        <end position="296"/>
    </location>
</feature>
<dbReference type="GO" id="GO:0043190">
    <property type="term" value="C:ATP-binding cassette (ABC) transporter complex"/>
    <property type="evidence" value="ECO:0007669"/>
    <property type="project" value="InterPro"/>
</dbReference>
<dbReference type="GO" id="GO:0055085">
    <property type="term" value="P:transmembrane transport"/>
    <property type="evidence" value="ECO:0007669"/>
    <property type="project" value="InterPro"/>
</dbReference>
<evidence type="ECO:0000256" key="6">
    <source>
        <dbReference type="ARBA" id="ARBA00022692"/>
    </source>
</evidence>
<evidence type="ECO:0000256" key="1">
    <source>
        <dbReference type="ARBA" id="ARBA00004429"/>
    </source>
</evidence>
<reference evidence="10 11" key="1">
    <citation type="submission" date="2017-01" db="EMBL/GenBank/DDBJ databases">
        <title>Complete Genome Sequence of Paenalcaligenes hominis, Isolated from a paraplegic Patient with neurogenic bladder.</title>
        <authorList>
            <person name="Mukhopadhyay R."/>
            <person name="Joaquin J."/>
            <person name="Hogue R."/>
            <person name="Kilaru A."/>
            <person name="Jospin G."/>
            <person name="Mars K."/>
            <person name="Eisen J.A."/>
            <person name="Chaturvedi V."/>
        </authorList>
    </citation>
    <scope>NUCLEOTIDE SEQUENCE [LARGE SCALE GENOMIC DNA]</scope>
    <source>
        <strain evidence="10 11">15S00501</strain>
    </source>
</reference>
<keyword evidence="3" id="KW-0813">Transport</keyword>
<dbReference type="NCBIfam" id="TIGR04407">
    <property type="entry name" value="LptF_YjgP"/>
    <property type="match status" value="1"/>
</dbReference>
<dbReference type="KEGG" id="phn:PAEH1_04995"/>
<proteinExistence type="predicted"/>
<dbReference type="PANTHER" id="PTHR33529">
    <property type="entry name" value="SLR0882 PROTEIN-RELATED"/>
    <property type="match status" value="1"/>
</dbReference>
<evidence type="ECO:0000256" key="8">
    <source>
        <dbReference type="ARBA" id="ARBA00023136"/>
    </source>
</evidence>
<protein>
    <recommendedName>
        <fullName evidence="2">Lipopolysaccharide export system permease protein LptF</fullName>
    </recommendedName>
</protein>
<keyword evidence="6 9" id="KW-0812">Transmembrane</keyword>
<feature type="transmembrane region" description="Helical" evidence="9">
    <location>
        <begin position="12"/>
        <end position="36"/>
    </location>
</feature>
<dbReference type="Pfam" id="PF03739">
    <property type="entry name" value="LptF_LptG"/>
    <property type="match status" value="1"/>
</dbReference>
<keyword evidence="8 9" id="KW-0472">Membrane</keyword>
<comment type="subcellular location">
    <subcellularLocation>
        <location evidence="1">Cell inner membrane</location>
        <topology evidence="1">Multi-pass membrane protein</topology>
    </subcellularLocation>
</comment>
<feature type="transmembrane region" description="Helical" evidence="9">
    <location>
        <begin position="335"/>
        <end position="356"/>
    </location>
</feature>
<evidence type="ECO:0000256" key="4">
    <source>
        <dbReference type="ARBA" id="ARBA00022475"/>
    </source>
</evidence>
<dbReference type="Proteomes" id="UP000189369">
    <property type="component" value="Chromosome"/>
</dbReference>
<evidence type="ECO:0000256" key="2">
    <source>
        <dbReference type="ARBA" id="ARBA00014213"/>
    </source>
</evidence>
<feature type="transmembrane region" description="Helical" evidence="9">
    <location>
        <begin position="48"/>
        <end position="74"/>
    </location>
</feature>
<evidence type="ECO:0000256" key="3">
    <source>
        <dbReference type="ARBA" id="ARBA00022448"/>
    </source>
</evidence>
<dbReference type="InterPro" id="IPR005495">
    <property type="entry name" value="LptG/LptF_permease"/>
</dbReference>
<name>A0A1U9JZ81_9BURK</name>
<dbReference type="RefSeq" id="WP_077733644.1">
    <property type="nucleotide sequence ID" value="NZ_JBGJLN010000004.1"/>
</dbReference>
<evidence type="ECO:0000256" key="5">
    <source>
        <dbReference type="ARBA" id="ARBA00022519"/>
    </source>
</evidence>
<dbReference type="GO" id="GO:0015920">
    <property type="term" value="P:lipopolysaccharide transport"/>
    <property type="evidence" value="ECO:0007669"/>
    <property type="project" value="TreeGrafter"/>
</dbReference>
<sequence>MSLFKRAVIAEILSHVGVVLSTLLIVWISVLLVRLLGEAAGGNIGAEVVISLAVFSSITALPVILTVSLFIAVLSTVTRSFRESEMVVWFTSGLSLKDWVNPILRCAIPMAVLIGLVTFYAAPWAYRQMSEYRQRYELRSDLSKVTVGQFIETENGSRVFFTESPERPEDELGQVVARVIDEDGWINVISADSAHVETAENGDRFLVLNEGQRYDIMPGQTQLRLVNFERYGVRLESKDDQSSPEVIRAKAEQQIKGRPTGQLIADQTEKSWAQIMWRLALPLAVINLCLLAIPLGAVNPRLGKSGDIMLAGLIGLLYMNLINLSRGWIASGALAFEVGIWAVHAVFALLMMYLFWQRLRLKTPKKQRT</sequence>
<evidence type="ECO:0000256" key="9">
    <source>
        <dbReference type="SAM" id="Phobius"/>
    </source>
</evidence>
<dbReference type="InterPro" id="IPR030922">
    <property type="entry name" value="LptF"/>
</dbReference>
<organism evidence="10 11">
    <name type="scientific">Paenalcaligenes hominis</name>
    <dbReference type="NCBI Taxonomy" id="643674"/>
    <lineage>
        <taxon>Bacteria</taxon>
        <taxon>Pseudomonadati</taxon>
        <taxon>Pseudomonadota</taxon>
        <taxon>Betaproteobacteria</taxon>
        <taxon>Burkholderiales</taxon>
        <taxon>Alcaligenaceae</taxon>
        <taxon>Paenalcaligenes</taxon>
    </lineage>
</organism>